<gene>
    <name evidence="6" type="ORF">CEURO_LOCUS13969</name>
</gene>
<dbReference type="PANTHER" id="PTHR42647:SF55">
    <property type="entry name" value="BOI-RELATED E3 UBIQUITIN-PROTEIN LIGASE 1"/>
    <property type="match status" value="1"/>
</dbReference>
<name>A0A9P1EDQ6_CUSEU</name>
<protein>
    <recommendedName>
        <fullName evidence="5">RING-type domain-containing protein</fullName>
    </recommendedName>
</protein>
<comment type="caution">
    <text evidence="6">The sequence shown here is derived from an EMBL/GenBank/DDBJ whole genome shotgun (WGS) entry which is preliminary data.</text>
</comment>
<evidence type="ECO:0000256" key="2">
    <source>
        <dbReference type="ARBA" id="ARBA00022771"/>
    </source>
</evidence>
<accession>A0A9P1EDQ6</accession>
<dbReference type="PROSITE" id="PS50089">
    <property type="entry name" value="ZF_RING_2"/>
    <property type="match status" value="1"/>
</dbReference>
<keyword evidence="2 4" id="KW-0863">Zinc-finger</keyword>
<dbReference type="InterPro" id="IPR013083">
    <property type="entry name" value="Znf_RING/FYVE/PHD"/>
</dbReference>
<dbReference type="Pfam" id="PF13920">
    <property type="entry name" value="zf-C3HC4_3"/>
    <property type="match status" value="1"/>
</dbReference>
<dbReference type="GO" id="GO:0043067">
    <property type="term" value="P:regulation of programmed cell death"/>
    <property type="evidence" value="ECO:0007669"/>
    <property type="project" value="TreeGrafter"/>
</dbReference>
<dbReference type="PANTHER" id="PTHR42647">
    <property type="entry name" value="SBP (S-RIBONUCLEASE BINDING PROTEIN) FAMILY PROTEIN"/>
    <property type="match status" value="1"/>
</dbReference>
<dbReference type="OrthoDB" id="1711136at2759"/>
<keyword evidence="1" id="KW-0479">Metal-binding</keyword>
<organism evidence="6 7">
    <name type="scientific">Cuscuta europaea</name>
    <name type="common">European dodder</name>
    <dbReference type="NCBI Taxonomy" id="41803"/>
    <lineage>
        <taxon>Eukaryota</taxon>
        <taxon>Viridiplantae</taxon>
        <taxon>Streptophyta</taxon>
        <taxon>Embryophyta</taxon>
        <taxon>Tracheophyta</taxon>
        <taxon>Spermatophyta</taxon>
        <taxon>Magnoliopsida</taxon>
        <taxon>eudicotyledons</taxon>
        <taxon>Gunneridae</taxon>
        <taxon>Pentapetalae</taxon>
        <taxon>asterids</taxon>
        <taxon>lamiids</taxon>
        <taxon>Solanales</taxon>
        <taxon>Convolvulaceae</taxon>
        <taxon>Cuscuteae</taxon>
        <taxon>Cuscuta</taxon>
        <taxon>Cuscuta subgen. Cuscuta</taxon>
    </lineage>
</organism>
<dbReference type="Gene3D" id="3.30.40.10">
    <property type="entry name" value="Zinc/RING finger domain, C3HC4 (zinc finger)"/>
    <property type="match status" value="1"/>
</dbReference>
<evidence type="ECO:0000256" key="1">
    <source>
        <dbReference type="ARBA" id="ARBA00022723"/>
    </source>
</evidence>
<dbReference type="AlphaFoldDB" id="A0A9P1EDQ6"/>
<evidence type="ECO:0000313" key="6">
    <source>
        <dbReference type="EMBL" id="CAH9097714.1"/>
    </source>
</evidence>
<feature type="domain" description="RING-type" evidence="5">
    <location>
        <begin position="232"/>
        <end position="269"/>
    </location>
</feature>
<dbReference type="InterPro" id="IPR001841">
    <property type="entry name" value="Znf_RING"/>
</dbReference>
<keyword evidence="3" id="KW-0862">Zinc</keyword>
<evidence type="ECO:0000256" key="4">
    <source>
        <dbReference type="PROSITE-ProRule" id="PRU00175"/>
    </source>
</evidence>
<evidence type="ECO:0000256" key="3">
    <source>
        <dbReference type="ARBA" id="ARBA00022833"/>
    </source>
</evidence>
<dbReference type="CDD" id="cd16649">
    <property type="entry name" value="mRING-HC-C3HC5_CGRF1-like"/>
    <property type="match status" value="1"/>
</dbReference>
<evidence type="ECO:0000259" key="5">
    <source>
        <dbReference type="PROSITE" id="PS50089"/>
    </source>
</evidence>
<dbReference type="EMBL" id="CAMAPE010000035">
    <property type="protein sequence ID" value="CAH9097714.1"/>
    <property type="molecule type" value="Genomic_DNA"/>
</dbReference>
<proteinExistence type="predicted"/>
<reference evidence="6" key="1">
    <citation type="submission" date="2022-07" db="EMBL/GenBank/DDBJ databases">
        <authorList>
            <person name="Macas J."/>
            <person name="Novak P."/>
            <person name="Neumann P."/>
        </authorList>
    </citation>
    <scope>NUCLEOTIDE SEQUENCE</scope>
</reference>
<dbReference type="GO" id="GO:0004842">
    <property type="term" value="F:ubiquitin-protein transferase activity"/>
    <property type="evidence" value="ECO:0007669"/>
    <property type="project" value="TreeGrafter"/>
</dbReference>
<evidence type="ECO:0000313" key="7">
    <source>
        <dbReference type="Proteomes" id="UP001152484"/>
    </source>
</evidence>
<dbReference type="GO" id="GO:0008270">
    <property type="term" value="F:zinc ion binding"/>
    <property type="evidence" value="ECO:0007669"/>
    <property type="project" value="UniProtKB-KW"/>
</dbReference>
<sequence length="283" mass="31500">MAVQANRNIFLQELSDFIPLSHEETFPDLADIKPMITGFHGILPSFNVSQPATATEYGVDGYIGNQDVTRKRRAPGDSIKLSPFFASQKIKNQSFNQNPYVPDNGDFPALRQYQVEIDRIVSQHAKKLKVEIEKRNKQIMTAVIGEGLMKKLSEKEDEIRQMCKWNLALQERVKNLDLQKQLWRDMAYKKAAAADSLRANLDKLLSSAAAVDEDSASSCCGSSGDARGGRICRRCRVRESSVLLLPCRHLCLCAMCFGSIQIDNCPVCNSDANASLHVNSSSD</sequence>
<dbReference type="Proteomes" id="UP001152484">
    <property type="component" value="Unassembled WGS sequence"/>
</dbReference>
<keyword evidence="7" id="KW-1185">Reference proteome</keyword>